<dbReference type="InterPro" id="IPR033121">
    <property type="entry name" value="PEPTIDASE_A1"/>
</dbReference>
<keyword evidence="3" id="KW-0064">Aspartyl protease</keyword>
<sequence length="366" mass="40360">MQILLLLFLVISIKIGLSSGEEELAFVEYAKHSKVWIPSDVTDTTIQNEVEHKSSSHRVILHSDRNIQYGEISLGTPSQVFNVVFDTITSDLWVPVNPLGSHHLYNHSPSSTYQANGSIYISPYVTGVLSSDDLHVGDLVLPRQYFGEATDTSRLGPRYLSVKYDGIFGLGFDAASQAEVETPLHHMMRLGLLDRKMFSIYHGKRGNLGELLLGGYDPDRFTGELIYINTVSPDVWALSLEEIRVGGLRIRDNTAVVLSTMGSFIFGPSEIISQIAEAVGGQEEVPGGAFYSIDCDSKPPKATFMLGGNSFSISKEDYILHVGEKCILTFMGGTPSWMVGTTVFRKFYFVFDMDTNIPRIGLAPAT</sequence>
<evidence type="ECO:0000256" key="5">
    <source>
        <dbReference type="PIRSR" id="PIRSR601461-2"/>
    </source>
</evidence>
<dbReference type="Pfam" id="PF00026">
    <property type="entry name" value="Asp"/>
    <property type="match status" value="1"/>
</dbReference>
<dbReference type="InterPro" id="IPR021109">
    <property type="entry name" value="Peptidase_aspartic_dom_sf"/>
</dbReference>
<evidence type="ECO:0000256" key="3">
    <source>
        <dbReference type="ARBA" id="ARBA00022750"/>
    </source>
</evidence>
<keyword evidence="4" id="KW-0378">Hydrolase</keyword>
<comment type="caution">
    <text evidence="8">The sequence shown here is derived from an EMBL/GenBank/DDBJ whole genome shotgun (WGS) entry which is preliminary data.</text>
</comment>
<dbReference type="PANTHER" id="PTHR47966:SF51">
    <property type="entry name" value="BETA-SITE APP-CLEAVING ENZYME, ISOFORM A-RELATED"/>
    <property type="match status" value="1"/>
</dbReference>
<evidence type="ECO:0000256" key="4">
    <source>
        <dbReference type="ARBA" id="ARBA00022801"/>
    </source>
</evidence>
<feature type="domain" description="Peptidase A1" evidence="7">
    <location>
        <begin position="68"/>
        <end position="363"/>
    </location>
</feature>
<protein>
    <submittedName>
        <fullName evidence="8">Pepsin-like aspartic protease A1</fullName>
    </submittedName>
</protein>
<comment type="similarity">
    <text evidence="1">Belongs to the peptidase A1 family.</text>
</comment>
<gene>
    <name evidence="8" type="ORF">PHMEG_00023654</name>
</gene>
<dbReference type="PRINTS" id="PR00792">
    <property type="entry name" value="PEPSIN"/>
</dbReference>
<evidence type="ECO:0000259" key="7">
    <source>
        <dbReference type="PROSITE" id="PS51767"/>
    </source>
</evidence>
<name>A0A225VH57_9STRA</name>
<dbReference type="FunFam" id="2.40.70.10:FF:000115">
    <property type="entry name" value="Lysosomal aspartic protease"/>
    <property type="match status" value="1"/>
</dbReference>
<dbReference type="EMBL" id="NBNE01004962">
    <property type="protein sequence ID" value="OWZ04444.1"/>
    <property type="molecule type" value="Genomic_DNA"/>
</dbReference>
<proteinExistence type="inferred from homology"/>
<evidence type="ECO:0000256" key="6">
    <source>
        <dbReference type="SAM" id="SignalP"/>
    </source>
</evidence>
<dbReference type="OrthoDB" id="45789at2759"/>
<dbReference type="STRING" id="4795.A0A225VH57"/>
<keyword evidence="5" id="KW-1015">Disulfide bond</keyword>
<organism evidence="8 9">
    <name type="scientific">Phytophthora megakarya</name>
    <dbReference type="NCBI Taxonomy" id="4795"/>
    <lineage>
        <taxon>Eukaryota</taxon>
        <taxon>Sar</taxon>
        <taxon>Stramenopiles</taxon>
        <taxon>Oomycota</taxon>
        <taxon>Peronosporomycetes</taxon>
        <taxon>Peronosporales</taxon>
        <taxon>Peronosporaceae</taxon>
        <taxon>Phytophthora</taxon>
    </lineage>
</organism>
<dbReference type="InterPro" id="IPR001461">
    <property type="entry name" value="Aspartic_peptidase_A1"/>
</dbReference>
<keyword evidence="6" id="KW-0732">Signal</keyword>
<feature type="disulfide bond" evidence="5">
    <location>
        <begin position="295"/>
        <end position="326"/>
    </location>
</feature>
<dbReference type="Gene3D" id="2.40.70.10">
    <property type="entry name" value="Acid Proteases"/>
    <property type="match status" value="2"/>
</dbReference>
<dbReference type="PANTHER" id="PTHR47966">
    <property type="entry name" value="BETA-SITE APP-CLEAVING ENZYME, ISOFORM A-RELATED"/>
    <property type="match status" value="1"/>
</dbReference>
<feature type="chain" id="PRO_5012714127" evidence="6">
    <location>
        <begin position="21"/>
        <end position="366"/>
    </location>
</feature>
<keyword evidence="9" id="KW-1185">Reference proteome</keyword>
<evidence type="ECO:0000313" key="9">
    <source>
        <dbReference type="Proteomes" id="UP000198211"/>
    </source>
</evidence>
<accession>A0A225VH57</accession>
<dbReference type="GO" id="GO:0016485">
    <property type="term" value="P:protein processing"/>
    <property type="evidence" value="ECO:0007669"/>
    <property type="project" value="UniProtKB-ARBA"/>
</dbReference>
<dbReference type="PROSITE" id="PS51767">
    <property type="entry name" value="PEPTIDASE_A1"/>
    <property type="match status" value="1"/>
</dbReference>
<keyword evidence="2 8" id="KW-0645">Protease</keyword>
<dbReference type="Proteomes" id="UP000198211">
    <property type="component" value="Unassembled WGS sequence"/>
</dbReference>
<reference evidence="9" key="1">
    <citation type="submission" date="2017-03" db="EMBL/GenBank/DDBJ databases">
        <title>Phytopthora megakarya and P. palmivora, two closely related causual agents of cacao black pod achieved similar genome size and gene model numbers by different mechanisms.</title>
        <authorList>
            <person name="Ali S."/>
            <person name="Shao J."/>
            <person name="Larry D.J."/>
            <person name="Kronmiller B."/>
            <person name="Shen D."/>
            <person name="Strem M.D."/>
            <person name="Melnick R.L."/>
            <person name="Guiltinan M.J."/>
            <person name="Tyler B.M."/>
            <person name="Meinhardt L.W."/>
            <person name="Bailey B.A."/>
        </authorList>
    </citation>
    <scope>NUCLEOTIDE SEQUENCE [LARGE SCALE GENOMIC DNA]</scope>
    <source>
        <strain evidence="9">zdho120</strain>
    </source>
</reference>
<dbReference type="GO" id="GO:0004190">
    <property type="term" value="F:aspartic-type endopeptidase activity"/>
    <property type="evidence" value="ECO:0007669"/>
    <property type="project" value="UniProtKB-KW"/>
</dbReference>
<evidence type="ECO:0000313" key="8">
    <source>
        <dbReference type="EMBL" id="OWZ04444.1"/>
    </source>
</evidence>
<dbReference type="SUPFAM" id="SSF50630">
    <property type="entry name" value="Acid proteases"/>
    <property type="match status" value="1"/>
</dbReference>
<dbReference type="AlphaFoldDB" id="A0A225VH57"/>
<evidence type="ECO:0000256" key="2">
    <source>
        <dbReference type="ARBA" id="ARBA00022670"/>
    </source>
</evidence>
<evidence type="ECO:0000256" key="1">
    <source>
        <dbReference type="ARBA" id="ARBA00007447"/>
    </source>
</evidence>
<feature type="signal peptide" evidence="6">
    <location>
        <begin position="1"/>
        <end position="20"/>
    </location>
</feature>